<feature type="region of interest" description="Disordered" evidence="1">
    <location>
        <begin position="1"/>
        <end position="297"/>
    </location>
</feature>
<evidence type="ECO:0000313" key="2">
    <source>
        <dbReference type="EMBL" id="PCH35777.1"/>
    </source>
</evidence>
<feature type="compositionally biased region" description="Low complexity" evidence="1">
    <location>
        <begin position="141"/>
        <end position="173"/>
    </location>
</feature>
<proteinExistence type="predicted"/>
<name>A0A2H3JIE4_WOLCO</name>
<protein>
    <submittedName>
        <fullName evidence="2">Uncharacterized protein</fullName>
    </submittedName>
</protein>
<sequence length="983" mass="105974">MNDENANIGANDEGSAGAGTPTMVKPTPPTPHPRHVRRLPFDRPADEEPPSPSPSRVRRPLGTLGLGGRPVSRPRSSLRESLTAYDLGADEEEEEEGEGGGLQQGRQEQFRQLVYPADVHQEEPAPPSPPSPHPRHVYDIHTLPTTHTHAHSPSATFHSPSSSEGSADSAVSPTPTPAKFRRPLGGLPLPSKARMRMSDPYSFTRGRIPALTAPPRSALHPRLSAPSSLRPRLGRQSVGPPPRPPKSPRPTHVRTLSRPANTPELLATPTPLRPRRSAGGGTRASLGLGRRASTYEPVGSVGTGAYGDVDGGFAAQSTPLPARRGFRPTGREVLGRHTRLVVDGKRTEASPLPPSSPPLPSSSYENRFGAGAGVAAVKELGDDKGNVYFSRDAYEDAENTRSAFDAAYSGEVGSVPKLEKHESAGDLFGILATERRLQVMRESVPASASSSIKVKGEPRSHSQKPVGMSTNKGKGKAKETLTPTPRQPAHRGRGRVPLGTITVAPVTESSTEAGRGASRFPTPDSAEDLAPSTSAAAAARDRHLGETLPDNEHDIDDMYLDATFGEDDAGIDAVRVDRIEDENKREETGTQEGQEFDDNDDEIDAFQYVLSSQADVEHLIELGDTDAVEERLFADESASGNEELQYADAEEQENENASVDDKENAPPSLPPPSASRAPLLALALRSSGGIADPTPSDDADTEEARPPPEPLTERKPPPTPHKLHTVRKHYSSPAALSASGDSEDGSGREESLSPTARRASAIFLRRTSVQPVREVGAAQEEYEEEESEPPTPVPAARTRKRKRQGENEKDEDPMTATRNLEKLLPRRPVKRSAASPTRARGRGRGRARGRGRGGEARAVQDKEGSFKEGDDASENEENHARRGKPRSRASTSNSRGRGAARGRGRGSTSLKPESTSNARSTQAGRSTSRTQGLGKGKKRARDEGEEIDPEDDEERARARQTRLEYFQMLDKEYSLEKEDVYVI</sequence>
<feature type="region of interest" description="Disordered" evidence="1">
    <location>
        <begin position="631"/>
        <end position="958"/>
    </location>
</feature>
<organism evidence="2 3">
    <name type="scientific">Wolfiporia cocos (strain MD-104)</name>
    <name type="common">Brown rot fungus</name>
    <dbReference type="NCBI Taxonomy" id="742152"/>
    <lineage>
        <taxon>Eukaryota</taxon>
        <taxon>Fungi</taxon>
        <taxon>Dikarya</taxon>
        <taxon>Basidiomycota</taxon>
        <taxon>Agaricomycotina</taxon>
        <taxon>Agaricomycetes</taxon>
        <taxon>Polyporales</taxon>
        <taxon>Phaeolaceae</taxon>
        <taxon>Wolfiporia</taxon>
    </lineage>
</organism>
<reference evidence="2 3" key="1">
    <citation type="journal article" date="2012" name="Science">
        <title>The Paleozoic origin of enzymatic lignin decomposition reconstructed from 31 fungal genomes.</title>
        <authorList>
            <person name="Floudas D."/>
            <person name="Binder M."/>
            <person name="Riley R."/>
            <person name="Barry K."/>
            <person name="Blanchette R.A."/>
            <person name="Henrissat B."/>
            <person name="Martinez A.T."/>
            <person name="Otillar R."/>
            <person name="Spatafora J.W."/>
            <person name="Yadav J.S."/>
            <person name="Aerts A."/>
            <person name="Benoit I."/>
            <person name="Boyd A."/>
            <person name="Carlson A."/>
            <person name="Copeland A."/>
            <person name="Coutinho P.M."/>
            <person name="de Vries R.P."/>
            <person name="Ferreira P."/>
            <person name="Findley K."/>
            <person name="Foster B."/>
            <person name="Gaskell J."/>
            <person name="Glotzer D."/>
            <person name="Gorecki P."/>
            <person name="Heitman J."/>
            <person name="Hesse C."/>
            <person name="Hori C."/>
            <person name="Igarashi K."/>
            <person name="Jurgens J.A."/>
            <person name="Kallen N."/>
            <person name="Kersten P."/>
            <person name="Kohler A."/>
            <person name="Kuees U."/>
            <person name="Kumar T.K.A."/>
            <person name="Kuo A."/>
            <person name="LaButti K."/>
            <person name="Larrondo L.F."/>
            <person name="Lindquist E."/>
            <person name="Ling A."/>
            <person name="Lombard V."/>
            <person name="Lucas S."/>
            <person name="Lundell T."/>
            <person name="Martin R."/>
            <person name="McLaughlin D.J."/>
            <person name="Morgenstern I."/>
            <person name="Morin E."/>
            <person name="Murat C."/>
            <person name="Nagy L.G."/>
            <person name="Nolan M."/>
            <person name="Ohm R.A."/>
            <person name="Patyshakuliyeva A."/>
            <person name="Rokas A."/>
            <person name="Ruiz-Duenas F.J."/>
            <person name="Sabat G."/>
            <person name="Salamov A."/>
            <person name="Samejima M."/>
            <person name="Schmutz J."/>
            <person name="Slot J.C."/>
            <person name="St John F."/>
            <person name="Stenlid J."/>
            <person name="Sun H."/>
            <person name="Sun S."/>
            <person name="Syed K."/>
            <person name="Tsang A."/>
            <person name="Wiebenga A."/>
            <person name="Young D."/>
            <person name="Pisabarro A."/>
            <person name="Eastwood D.C."/>
            <person name="Martin F."/>
            <person name="Cullen D."/>
            <person name="Grigoriev I.V."/>
            <person name="Hibbett D.S."/>
        </authorList>
    </citation>
    <scope>NUCLEOTIDE SEQUENCE [LARGE SCALE GENOMIC DNA]</scope>
    <source>
        <strain evidence="2 3">MD-104</strain>
    </source>
</reference>
<feature type="compositionally biased region" description="Polar residues" evidence="1">
    <location>
        <begin position="910"/>
        <end position="931"/>
    </location>
</feature>
<feature type="region of interest" description="Disordered" evidence="1">
    <location>
        <begin position="442"/>
        <end position="603"/>
    </location>
</feature>
<feature type="compositionally biased region" description="Basic and acidic residues" evidence="1">
    <location>
        <begin position="702"/>
        <end position="716"/>
    </location>
</feature>
<feature type="compositionally biased region" description="Pro residues" evidence="1">
    <location>
        <begin position="239"/>
        <end position="248"/>
    </location>
</feature>
<feature type="compositionally biased region" description="Low complexity" evidence="1">
    <location>
        <begin position="674"/>
        <end position="687"/>
    </location>
</feature>
<feature type="compositionally biased region" description="Low complexity" evidence="1">
    <location>
        <begin position="104"/>
        <end position="113"/>
    </location>
</feature>
<dbReference type="STRING" id="742152.A0A2H3JIE4"/>
<accession>A0A2H3JIE4</accession>
<gene>
    <name evidence="2" type="ORF">WOLCODRAFT_140074</name>
</gene>
<evidence type="ECO:0000313" key="3">
    <source>
        <dbReference type="Proteomes" id="UP000218811"/>
    </source>
</evidence>
<feature type="compositionally biased region" description="Basic residues" evidence="1">
    <location>
        <begin position="839"/>
        <end position="851"/>
    </location>
</feature>
<keyword evidence="3" id="KW-1185">Reference proteome</keyword>
<feature type="compositionally biased region" description="Acidic residues" evidence="1">
    <location>
        <begin position="594"/>
        <end position="603"/>
    </location>
</feature>
<dbReference type="AlphaFoldDB" id="A0A2H3JIE4"/>
<feature type="compositionally biased region" description="Basic residues" evidence="1">
    <location>
        <begin position="721"/>
        <end position="730"/>
    </location>
</feature>
<dbReference type="EMBL" id="KB467854">
    <property type="protein sequence ID" value="PCH35777.1"/>
    <property type="molecule type" value="Genomic_DNA"/>
</dbReference>
<feature type="compositionally biased region" description="Pro residues" evidence="1">
    <location>
        <begin position="351"/>
        <end position="360"/>
    </location>
</feature>
<feature type="compositionally biased region" description="Basic and acidic residues" evidence="1">
    <location>
        <begin position="329"/>
        <end position="348"/>
    </location>
</feature>
<feature type="region of interest" description="Disordered" evidence="1">
    <location>
        <begin position="316"/>
        <end position="366"/>
    </location>
</feature>
<feature type="compositionally biased region" description="Basic and acidic residues" evidence="1">
    <location>
        <begin position="574"/>
        <end position="588"/>
    </location>
</feature>
<dbReference type="Proteomes" id="UP000218811">
    <property type="component" value="Unassembled WGS sequence"/>
</dbReference>
<evidence type="ECO:0000256" key="1">
    <source>
        <dbReference type="SAM" id="MobiDB-lite"/>
    </source>
</evidence>
<feature type="compositionally biased region" description="Acidic residues" evidence="1">
    <location>
        <begin position="88"/>
        <end position="98"/>
    </location>
</feature>
<feature type="compositionally biased region" description="Low complexity" evidence="1">
    <location>
        <begin position="888"/>
        <end position="897"/>
    </location>
</feature>
<feature type="compositionally biased region" description="Acidic residues" evidence="1">
    <location>
        <begin position="553"/>
        <end position="570"/>
    </location>
</feature>
<feature type="compositionally biased region" description="Acidic residues" evidence="1">
    <location>
        <begin position="943"/>
        <end position="953"/>
    </location>
</feature>
<feature type="compositionally biased region" description="Basic and acidic residues" evidence="1">
    <location>
        <begin position="852"/>
        <end position="880"/>
    </location>
</feature>